<dbReference type="Gene3D" id="1.10.20.10">
    <property type="entry name" value="Histone, subunit A"/>
    <property type="match status" value="1"/>
</dbReference>
<keyword evidence="3" id="KW-0805">Transcription regulation</keyword>
<feature type="region of interest" description="Disordered" evidence="6">
    <location>
        <begin position="97"/>
        <end position="131"/>
    </location>
</feature>
<dbReference type="GO" id="GO:0000124">
    <property type="term" value="C:SAGA complex"/>
    <property type="evidence" value="ECO:0007669"/>
    <property type="project" value="TreeGrafter"/>
</dbReference>
<keyword evidence="4" id="KW-0804">Transcription</keyword>
<sequence>MESGKNIPKDTQVVADILEESGIEEYEDRVLNHMLEFTNKYVSSVIDYAVVFSNHTNNKTFTPLPQIKSSAVSRLPPDRHSLTACNYRIKSRKKKARSVSRLSGLPTNSAKVSGPVATSSKPSPKTSATTKIKRMGWNSSKDIHGIIVSHCSAFLHKKKFSYQVITLIT</sequence>
<dbReference type="GO" id="GO:0005669">
    <property type="term" value="C:transcription factor TFIID complex"/>
    <property type="evidence" value="ECO:0007669"/>
    <property type="project" value="TreeGrafter"/>
</dbReference>
<comment type="subcellular location">
    <subcellularLocation>
        <location evidence="1">Nucleus</location>
    </subcellularLocation>
</comment>
<dbReference type="GO" id="GO:0046982">
    <property type="term" value="F:protein heterodimerization activity"/>
    <property type="evidence" value="ECO:0007669"/>
    <property type="project" value="InterPro"/>
</dbReference>
<dbReference type="Pfam" id="PF02291">
    <property type="entry name" value="TFIID-31kDa"/>
    <property type="match status" value="1"/>
</dbReference>
<evidence type="ECO:0000313" key="7">
    <source>
        <dbReference type="EMBL" id="GFS61286.1"/>
    </source>
</evidence>
<dbReference type="PANTHER" id="PTHR48068:SF4">
    <property type="entry name" value="TATA-BOX BINDING PROTEIN ASSOCIATED FACTOR 9"/>
    <property type="match status" value="1"/>
</dbReference>
<comment type="similarity">
    <text evidence="2">Belongs to the TAF9 family.</text>
</comment>
<dbReference type="GO" id="GO:0016251">
    <property type="term" value="F:RNA polymerase II general transcription initiation factor activity"/>
    <property type="evidence" value="ECO:0007669"/>
    <property type="project" value="TreeGrafter"/>
</dbReference>
<dbReference type="GO" id="GO:0003713">
    <property type="term" value="F:transcription coactivator activity"/>
    <property type="evidence" value="ECO:0007669"/>
    <property type="project" value="TreeGrafter"/>
</dbReference>
<evidence type="ECO:0000313" key="8">
    <source>
        <dbReference type="Proteomes" id="UP000886998"/>
    </source>
</evidence>
<evidence type="ECO:0000256" key="4">
    <source>
        <dbReference type="ARBA" id="ARBA00023163"/>
    </source>
</evidence>
<reference evidence="7" key="1">
    <citation type="submission" date="2020-08" db="EMBL/GenBank/DDBJ databases">
        <title>Multicomponent nature underlies the extraordinary mechanical properties of spider dragline silk.</title>
        <authorList>
            <person name="Kono N."/>
            <person name="Nakamura H."/>
            <person name="Mori M."/>
            <person name="Yoshida Y."/>
            <person name="Ohtoshi R."/>
            <person name="Malay A.D."/>
            <person name="Moran D.A.P."/>
            <person name="Tomita M."/>
            <person name="Numata K."/>
            <person name="Arakawa K."/>
        </authorList>
    </citation>
    <scope>NUCLEOTIDE SEQUENCE</scope>
</reference>
<evidence type="ECO:0000256" key="6">
    <source>
        <dbReference type="SAM" id="MobiDB-lite"/>
    </source>
</evidence>
<accession>A0A8X6IUR0</accession>
<name>A0A8X6IUR0_9ARAC</name>
<keyword evidence="8" id="KW-1185">Reference proteome</keyword>
<proteinExistence type="inferred from homology"/>
<dbReference type="GO" id="GO:0051123">
    <property type="term" value="P:RNA polymerase II preinitiation complex assembly"/>
    <property type="evidence" value="ECO:0007669"/>
    <property type="project" value="TreeGrafter"/>
</dbReference>
<dbReference type="EMBL" id="BMAV01027666">
    <property type="protein sequence ID" value="GFS61286.1"/>
    <property type="molecule type" value="Genomic_DNA"/>
</dbReference>
<evidence type="ECO:0000256" key="1">
    <source>
        <dbReference type="ARBA" id="ARBA00004123"/>
    </source>
</evidence>
<evidence type="ECO:0000256" key="3">
    <source>
        <dbReference type="ARBA" id="ARBA00023015"/>
    </source>
</evidence>
<dbReference type="AlphaFoldDB" id="A0A8X6IUR0"/>
<organism evidence="7 8">
    <name type="scientific">Trichonephila inaurata madagascariensis</name>
    <dbReference type="NCBI Taxonomy" id="2747483"/>
    <lineage>
        <taxon>Eukaryota</taxon>
        <taxon>Metazoa</taxon>
        <taxon>Ecdysozoa</taxon>
        <taxon>Arthropoda</taxon>
        <taxon>Chelicerata</taxon>
        <taxon>Arachnida</taxon>
        <taxon>Araneae</taxon>
        <taxon>Araneomorphae</taxon>
        <taxon>Entelegynae</taxon>
        <taxon>Araneoidea</taxon>
        <taxon>Nephilidae</taxon>
        <taxon>Trichonephila</taxon>
        <taxon>Trichonephila inaurata</taxon>
    </lineage>
</organism>
<dbReference type="InterPro" id="IPR003162">
    <property type="entry name" value="TFIID-31"/>
</dbReference>
<comment type="caution">
    <text evidence="7">The sequence shown here is derived from an EMBL/GenBank/DDBJ whole genome shotgun (WGS) entry which is preliminary data.</text>
</comment>
<dbReference type="Proteomes" id="UP000886998">
    <property type="component" value="Unassembled WGS sequence"/>
</dbReference>
<keyword evidence="5" id="KW-0539">Nucleus</keyword>
<dbReference type="PANTHER" id="PTHR48068">
    <property type="entry name" value="TAF9 RNA POLYMERASE II, TATA BOX-BINDING PROTEIN (TBP)-ASSOCIATED FACTOR"/>
    <property type="match status" value="1"/>
</dbReference>
<dbReference type="InterPro" id="IPR051431">
    <property type="entry name" value="TFIID_subunit_9"/>
</dbReference>
<gene>
    <name evidence="7" type="primary">Taf9</name>
    <name evidence="7" type="ORF">TNIN_191651</name>
</gene>
<protein>
    <submittedName>
        <fullName evidence="7">Transcription initiation factor TFIID subunit 9</fullName>
    </submittedName>
</protein>
<dbReference type="SUPFAM" id="SSF47113">
    <property type="entry name" value="Histone-fold"/>
    <property type="match status" value="1"/>
</dbReference>
<evidence type="ECO:0000256" key="5">
    <source>
        <dbReference type="ARBA" id="ARBA00023242"/>
    </source>
</evidence>
<evidence type="ECO:0000256" key="2">
    <source>
        <dbReference type="ARBA" id="ARBA00007646"/>
    </source>
</evidence>
<dbReference type="InterPro" id="IPR009072">
    <property type="entry name" value="Histone-fold"/>
</dbReference>
<dbReference type="OrthoDB" id="341924at2759"/>
<feature type="compositionally biased region" description="Low complexity" evidence="6">
    <location>
        <begin position="117"/>
        <end position="130"/>
    </location>
</feature>